<dbReference type="Pfam" id="PF04338">
    <property type="entry name" value="DUF481"/>
    <property type="match status" value="1"/>
</dbReference>
<reference evidence="1 2" key="1">
    <citation type="submission" date="2023-01" db="EMBL/GenBank/DDBJ databases">
        <title>Vibrio sp. KJ40-1 sp.nov, isolated from marine algae.</title>
        <authorList>
            <person name="Butt M."/>
            <person name="Kim J.M.J."/>
            <person name="Jeon C.O.C."/>
        </authorList>
    </citation>
    <scope>NUCLEOTIDE SEQUENCE [LARGE SCALE GENOMIC DNA]</scope>
    <source>
        <strain evidence="1 2">KJ40-1</strain>
    </source>
</reference>
<evidence type="ECO:0000313" key="2">
    <source>
        <dbReference type="Proteomes" id="UP001210678"/>
    </source>
</evidence>
<dbReference type="InterPro" id="IPR007433">
    <property type="entry name" value="DUF481"/>
</dbReference>
<evidence type="ECO:0000313" key="1">
    <source>
        <dbReference type="EMBL" id="MDB1122819.1"/>
    </source>
</evidence>
<dbReference type="EMBL" id="JAQLOI010000001">
    <property type="protein sequence ID" value="MDB1122819.1"/>
    <property type="molecule type" value="Genomic_DNA"/>
</dbReference>
<name>A0ABT4YP30_9VIBR</name>
<accession>A0ABT4YP30</accession>
<proteinExistence type="predicted"/>
<keyword evidence="2" id="KW-1185">Reference proteome</keyword>
<dbReference type="Proteomes" id="UP001210678">
    <property type="component" value="Unassembled WGS sequence"/>
</dbReference>
<protein>
    <submittedName>
        <fullName evidence="1">DUF481 domain-containing protein</fullName>
    </submittedName>
</protein>
<organism evidence="1 2">
    <name type="scientific">Vibrio algarum</name>
    <dbReference type="NCBI Taxonomy" id="3020714"/>
    <lineage>
        <taxon>Bacteria</taxon>
        <taxon>Pseudomonadati</taxon>
        <taxon>Pseudomonadota</taxon>
        <taxon>Gammaproteobacteria</taxon>
        <taxon>Vibrionales</taxon>
        <taxon>Vibrionaceae</taxon>
        <taxon>Vibrio</taxon>
    </lineage>
</organism>
<comment type="caution">
    <text evidence="1">The sequence shown here is derived from an EMBL/GenBank/DDBJ whole genome shotgun (WGS) entry which is preliminary data.</text>
</comment>
<sequence>MFFSAFISAEEDAKPLTSPLQSEVEFGYQSHTGNTDAQSLNTRVDAEYTSGRHRHSGEFKLYKLDKNGEEDKFQLTYEAQSDYKLNSGTYLYAGFKGIDSRHSAYFKDYTLSAGVGYQVTNSKDLLIEIEAGPGYRYQEPNLDELDDDDIIFPNIVQEPIFRGQLNSNWQIIDNFALAAKVTLTTGSSNSKVDTELSAINNITDDIALKIIHERQHHDKVPEGLSDVESSLSINLLFIF</sequence>
<gene>
    <name evidence="1" type="ORF">PGX00_03550</name>
</gene>